<sequence>MQSINVVNIDPNEAVQTIDGSMTEARRQLEVCNACRYCESFCSVFPAVNRERTFSESTITQLANLCHNCRGCHYACQYTAPHEFGINIPKVLAEVRQNSWQDNAMPAFMARAFHRSGAALAVAVVIGFALLLWLINQLPQSINANFGEGFYSQLSHNAMIAIFIPAFLLPVLAIAISVRRYWRSVGGTQLQLSHIKAALASVAKMRNLAGGSGEGCNFEDEDRFSNARRWYHQATMIGFLLCFAATSVGTLMHYLFDMQAPYPLFSLPKMLGVSGGVLLSIGTLGLGVLKLQADRDLADRRVWGGEMGFIILLFLVSTSGLALYVLAASPWLPELLAFHLGSVLAFFVLMPFSKMVHGFYRLAALLREQQLQ</sequence>
<evidence type="ECO:0000313" key="3">
    <source>
        <dbReference type="Proteomes" id="UP000198749"/>
    </source>
</evidence>
<feature type="transmembrane region" description="Helical" evidence="1">
    <location>
        <begin position="158"/>
        <end position="178"/>
    </location>
</feature>
<name>A0A1H9EX61_9GAMM</name>
<dbReference type="RefSeq" id="WP_091355083.1">
    <property type="nucleotide sequence ID" value="NZ_AP025284.1"/>
</dbReference>
<dbReference type="AlphaFoldDB" id="A0A1H9EX61"/>
<feature type="transmembrane region" description="Helical" evidence="1">
    <location>
        <begin position="118"/>
        <end position="138"/>
    </location>
</feature>
<dbReference type="NCBIfam" id="TIGR02484">
    <property type="entry name" value="CitB"/>
    <property type="match status" value="1"/>
</dbReference>
<feature type="transmembrane region" description="Helical" evidence="1">
    <location>
        <begin position="335"/>
        <end position="352"/>
    </location>
</feature>
<keyword evidence="1" id="KW-1133">Transmembrane helix</keyword>
<proteinExistence type="predicted"/>
<dbReference type="Proteomes" id="UP000198749">
    <property type="component" value="Unassembled WGS sequence"/>
</dbReference>
<dbReference type="OrthoDB" id="9765258at2"/>
<feature type="transmembrane region" description="Helical" evidence="1">
    <location>
        <begin position="234"/>
        <end position="256"/>
    </location>
</feature>
<evidence type="ECO:0000256" key="1">
    <source>
        <dbReference type="SAM" id="Phobius"/>
    </source>
</evidence>
<dbReference type="SUPFAM" id="SSF103501">
    <property type="entry name" value="Respiratory nitrate reductase 1 gamma chain"/>
    <property type="match status" value="1"/>
</dbReference>
<feature type="transmembrane region" description="Helical" evidence="1">
    <location>
        <begin position="309"/>
        <end position="329"/>
    </location>
</feature>
<accession>A0A1H9EX61</accession>
<protein>
    <submittedName>
        <fullName evidence="2">Citrate/tricarballylate utilization protein</fullName>
    </submittedName>
</protein>
<organism evidence="2 3">
    <name type="scientific">Amphritea atlantica</name>
    <dbReference type="NCBI Taxonomy" id="355243"/>
    <lineage>
        <taxon>Bacteria</taxon>
        <taxon>Pseudomonadati</taxon>
        <taxon>Pseudomonadota</taxon>
        <taxon>Gammaproteobacteria</taxon>
        <taxon>Oceanospirillales</taxon>
        <taxon>Oceanospirillaceae</taxon>
        <taxon>Amphritea</taxon>
    </lineage>
</organism>
<gene>
    <name evidence="2" type="ORF">SAMN03080615_01122</name>
</gene>
<dbReference type="InterPro" id="IPR036197">
    <property type="entry name" value="NarG-like_sf"/>
</dbReference>
<keyword evidence="3" id="KW-1185">Reference proteome</keyword>
<dbReference type="STRING" id="355243.SAMN03080615_01122"/>
<feature type="transmembrane region" description="Helical" evidence="1">
    <location>
        <begin position="271"/>
        <end position="289"/>
    </location>
</feature>
<dbReference type="SUPFAM" id="SSF54862">
    <property type="entry name" value="4Fe-4S ferredoxins"/>
    <property type="match status" value="1"/>
</dbReference>
<dbReference type="EMBL" id="FOGB01000002">
    <property type="protein sequence ID" value="SEQ30245.1"/>
    <property type="molecule type" value="Genomic_DNA"/>
</dbReference>
<keyword evidence="1" id="KW-0472">Membrane</keyword>
<keyword evidence="1" id="KW-0812">Transmembrane</keyword>
<reference evidence="3" key="1">
    <citation type="submission" date="2016-10" db="EMBL/GenBank/DDBJ databases">
        <authorList>
            <person name="Varghese N."/>
            <person name="Submissions S."/>
        </authorList>
    </citation>
    <scope>NUCLEOTIDE SEQUENCE [LARGE SCALE GENOMIC DNA]</scope>
    <source>
        <strain evidence="3">DSM 18887</strain>
    </source>
</reference>
<dbReference type="InterPro" id="IPR012830">
    <property type="entry name" value="Citrate_utilization_prot_B"/>
</dbReference>
<evidence type="ECO:0000313" key="2">
    <source>
        <dbReference type="EMBL" id="SEQ30245.1"/>
    </source>
</evidence>